<protein>
    <submittedName>
        <fullName evidence="2">Uncharacterized protein</fullName>
    </submittedName>
</protein>
<organism evidence="2 3">
    <name type="scientific">Eleusine coracana subsp. coracana</name>
    <dbReference type="NCBI Taxonomy" id="191504"/>
    <lineage>
        <taxon>Eukaryota</taxon>
        <taxon>Viridiplantae</taxon>
        <taxon>Streptophyta</taxon>
        <taxon>Embryophyta</taxon>
        <taxon>Tracheophyta</taxon>
        <taxon>Spermatophyta</taxon>
        <taxon>Magnoliopsida</taxon>
        <taxon>Liliopsida</taxon>
        <taxon>Poales</taxon>
        <taxon>Poaceae</taxon>
        <taxon>PACMAD clade</taxon>
        <taxon>Chloridoideae</taxon>
        <taxon>Cynodonteae</taxon>
        <taxon>Eleusininae</taxon>
        <taxon>Eleusine</taxon>
    </lineage>
</organism>
<evidence type="ECO:0000313" key="2">
    <source>
        <dbReference type="EMBL" id="GJN02673.1"/>
    </source>
</evidence>
<feature type="region of interest" description="Disordered" evidence="1">
    <location>
        <begin position="64"/>
        <end position="126"/>
    </location>
</feature>
<accession>A0AAV5CX56</accession>
<comment type="caution">
    <text evidence="2">The sequence shown here is derived from an EMBL/GenBank/DDBJ whole genome shotgun (WGS) entry which is preliminary data.</text>
</comment>
<dbReference type="AlphaFoldDB" id="A0AAV5CX56"/>
<proteinExistence type="predicted"/>
<evidence type="ECO:0000313" key="3">
    <source>
        <dbReference type="Proteomes" id="UP001054889"/>
    </source>
</evidence>
<keyword evidence="3" id="KW-1185">Reference proteome</keyword>
<dbReference type="EMBL" id="BQKI01000009">
    <property type="protein sequence ID" value="GJN02673.1"/>
    <property type="molecule type" value="Genomic_DNA"/>
</dbReference>
<reference evidence="2" key="2">
    <citation type="submission" date="2021-12" db="EMBL/GenBank/DDBJ databases">
        <title>Resequencing data analysis of finger millet.</title>
        <authorList>
            <person name="Hatakeyama M."/>
            <person name="Aluri S."/>
            <person name="Balachadran M.T."/>
            <person name="Sivarajan S.R."/>
            <person name="Poveda L."/>
            <person name="Shimizu-Inatsugi R."/>
            <person name="Schlapbach R."/>
            <person name="Sreeman S.M."/>
            <person name="Shimizu K.K."/>
        </authorList>
    </citation>
    <scope>NUCLEOTIDE SEQUENCE</scope>
</reference>
<evidence type="ECO:0000256" key="1">
    <source>
        <dbReference type="SAM" id="MobiDB-lite"/>
    </source>
</evidence>
<name>A0AAV5CX56_ELECO</name>
<gene>
    <name evidence="2" type="primary">ga20050</name>
    <name evidence="2" type="ORF">PR202_ga20050</name>
</gene>
<reference evidence="2" key="1">
    <citation type="journal article" date="2018" name="DNA Res.">
        <title>Multiple hybrid de novo genome assembly of finger millet, an orphan allotetraploid crop.</title>
        <authorList>
            <person name="Hatakeyama M."/>
            <person name="Aluri S."/>
            <person name="Balachadran M.T."/>
            <person name="Sivarajan S.R."/>
            <person name="Patrignani A."/>
            <person name="Gruter S."/>
            <person name="Poveda L."/>
            <person name="Shimizu-Inatsugi R."/>
            <person name="Baeten J."/>
            <person name="Francoijs K.J."/>
            <person name="Nataraja K.N."/>
            <person name="Reddy Y.A.N."/>
            <person name="Phadnis S."/>
            <person name="Ravikumar R.L."/>
            <person name="Schlapbach R."/>
            <person name="Sreeman S.M."/>
            <person name="Shimizu K.K."/>
        </authorList>
    </citation>
    <scope>NUCLEOTIDE SEQUENCE</scope>
</reference>
<sequence>MCAGRRRRVLLPRRLRAGRRRGVPRLRVRARRRRVGLRGAVGRCRPGRLGRRPLPARCNFASAPRRERLAPRQALRQRGGARPQRGLHGAGVARGRRRLRRVRLEDPGPEEGPPGLQSPVQLQGLR</sequence>
<dbReference type="Proteomes" id="UP001054889">
    <property type="component" value="Unassembled WGS sequence"/>
</dbReference>